<sequence length="104" mass="11777">MKINIIHDIKSPADSDFEIVERKGRGHPDTLSDRLAELLSRTYSKFTRDKYGAILRHQFDKLSIMGGKCDVRFGGGSFKSPIRLLINGRATPRIGDEIINFQDL</sequence>
<protein>
    <submittedName>
        <fullName evidence="1">Methionine adenosyltransferase</fullName>
    </submittedName>
</protein>
<reference evidence="1 2" key="1">
    <citation type="journal article" date="2015" name="Nature">
        <title>rRNA introns, odd ribosomes, and small enigmatic genomes across a large radiation of phyla.</title>
        <authorList>
            <person name="Brown C.T."/>
            <person name="Hug L.A."/>
            <person name="Thomas B.C."/>
            <person name="Sharon I."/>
            <person name="Castelle C.J."/>
            <person name="Singh A."/>
            <person name="Wilkins M.J."/>
            <person name="Williams K.H."/>
            <person name="Banfield J.F."/>
        </authorList>
    </citation>
    <scope>NUCLEOTIDE SEQUENCE [LARGE SCALE GENOMIC DNA]</scope>
</reference>
<accession>A0A0G0WFU2</accession>
<name>A0A0G0WFU2_9BACT</name>
<dbReference type="AlphaFoldDB" id="A0A0G0WFU2"/>
<dbReference type="Gene3D" id="3.30.300.10">
    <property type="match status" value="1"/>
</dbReference>
<dbReference type="PANTHER" id="PTHR36697:SF1">
    <property type="entry name" value="S-ADENOSYLMETHIONINE SYNTHASE"/>
    <property type="match status" value="1"/>
</dbReference>
<dbReference type="Proteomes" id="UP000034753">
    <property type="component" value="Unassembled WGS sequence"/>
</dbReference>
<proteinExistence type="predicted"/>
<dbReference type="EMBL" id="LCBN01000063">
    <property type="protein sequence ID" value="KKS11800.1"/>
    <property type="molecule type" value="Genomic_DNA"/>
</dbReference>
<evidence type="ECO:0000313" key="1">
    <source>
        <dbReference type="EMBL" id="KKS11800.1"/>
    </source>
</evidence>
<gene>
    <name evidence="1" type="ORF">UU67_C0063G0001</name>
</gene>
<comment type="caution">
    <text evidence="1">The sequence shown here is derived from an EMBL/GenBank/DDBJ whole genome shotgun (WGS) entry which is preliminary data.</text>
</comment>
<feature type="non-terminal residue" evidence="1">
    <location>
        <position position="104"/>
    </location>
</feature>
<dbReference type="InterPro" id="IPR027790">
    <property type="entry name" value="AdoMet_synthase_2_family"/>
</dbReference>
<keyword evidence="1" id="KW-0808">Transferase</keyword>
<dbReference type="GO" id="GO:0016740">
    <property type="term" value="F:transferase activity"/>
    <property type="evidence" value="ECO:0007669"/>
    <property type="project" value="UniProtKB-KW"/>
</dbReference>
<dbReference type="PANTHER" id="PTHR36697">
    <property type="entry name" value="S-ADENOSYLMETHIONINE SYNTHASE"/>
    <property type="match status" value="1"/>
</dbReference>
<evidence type="ECO:0000313" key="2">
    <source>
        <dbReference type="Proteomes" id="UP000034753"/>
    </source>
</evidence>
<dbReference type="Pfam" id="PF01941">
    <property type="entry name" value="AdoMet_Synthase"/>
    <property type="match status" value="1"/>
</dbReference>
<organism evidence="1 2">
    <name type="scientific">Candidatus Daviesbacteria bacterium GW2011_GWB1_41_5</name>
    <dbReference type="NCBI Taxonomy" id="1618429"/>
    <lineage>
        <taxon>Bacteria</taxon>
        <taxon>Candidatus Daviesiibacteriota</taxon>
    </lineage>
</organism>